<gene>
    <name evidence="1" type="ORF">J1605_008371</name>
</gene>
<name>A0AB34H015_ESCRO</name>
<evidence type="ECO:0000313" key="2">
    <source>
        <dbReference type="Proteomes" id="UP001159641"/>
    </source>
</evidence>
<keyword evidence="2" id="KW-1185">Reference proteome</keyword>
<dbReference type="AlphaFoldDB" id="A0AB34H015"/>
<evidence type="ECO:0000313" key="1">
    <source>
        <dbReference type="EMBL" id="KAJ8784220.1"/>
    </source>
</evidence>
<proteinExistence type="predicted"/>
<protein>
    <submittedName>
        <fullName evidence="1">Uncharacterized protein</fullName>
    </submittedName>
</protein>
<comment type="caution">
    <text evidence="1">The sequence shown here is derived from an EMBL/GenBank/DDBJ whole genome shotgun (WGS) entry which is preliminary data.</text>
</comment>
<dbReference type="EMBL" id="JAIQCJ010002067">
    <property type="protein sequence ID" value="KAJ8784220.1"/>
    <property type="molecule type" value="Genomic_DNA"/>
</dbReference>
<sequence>MILKNKDKIMEHVKSAVPMMLTVDEESKEVFSNLVTLSEKLELDLQEDDFIEILAVHHEELTNEDLMELEGKRKDEKSQEEEEALEQFGLMKLWDHLDLRIRDSSFLGT</sequence>
<dbReference type="Proteomes" id="UP001159641">
    <property type="component" value="Unassembled WGS sequence"/>
</dbReference>
<reference evidence="1 2" key="1">
    <citation type="submission" date="2022-11" db="EMBL/GenBank/DDBJ databases">
        <title>Whole genome sequence of Eschrichtius robustus ER-17-0199.</title>
        <authorList>
            <person name="Bruniche-Olsen A."/>
            <person name="Black A.N."/>
            <person name="Fields C.J."/>
            <person name="Walden K."/>
            <person name="Dewoody J.A."/>
        </authorList>
    </citation>
    <scope>NUCLEOTIDE SEQUENCE [LARGE SCALE GENOMIC DNA]</scope>
    <source>
        <strain evidence="1">ER-17-0199</strain>
        <tissue evidence="1">Blubber</tissue>
    </source>
</reference>
<organism evidence="1 2">
    <name type="scientific">Eschrichtius robustus</name>
    <name type="common">California gray whale</name>
    <name type="synonym">Eschrichtius gibbosus</name>
    <dbReference type="NCBI Taxonomy" id="9764"/>
    <lineage>
        <taxon>Eukaryota</taxon>
        <taxon>Metazoa</taxon>
        <taxon>Chordata</taxon>
        <taxon>Craniata</taxon>
        <taxon>Vertebrata</taxon>
        <taxon>Euteleostomi</taxon>
        <taxon>Mammalia</taxon>
        <taxon>Eutheria</taxon>
        <taxon>Laurasiatheria</taxon>
        <taxon>Artiodactyla</taxon>
        <taxon>Whippomorpha</taxon>
        <taxon>Cetacea</taxon>
        <taxon>Mysticeti</taxon>
        <taxon>Eschrichtiidae</taxon>
        <taxon>Eschrichtius</taxon>
    </lineage>
</organism>
<accession>A0AB34H015</accession>